<dbReference type="Pfam" id="PF01699">
    <property type="entry name" value="Na_Ca_ex"/>
    <property type="match status" value="1"/>
</dbReference>
<feature type="transmembrane region" description="Helical" evidence="9">
    <location>
        <begin position="630"/>
        <end position="649"/>
    </location>
</feature>
<keyword evidence="7" id="KW-0406">Ion transport</keyword>
<evidence type="ECO:0000256" key="7">
    <source>
        <dbReference type="ARBA" id="ARBA00023065"/>
    </source>
</evidence>
<evidence type="ECO:0000256" key="6">
    <source>
        <dbReference type="ARBA" id="ARBA00022989"/>
    </source>
</evidence>
<dbReference type="GO" id="GO:0006874">
    <property type="term" value="P:intracellular calcium ion homeostasis"/>
    <property type="evidence" value="ECO:0007669"/>
    <property type="project" value="TreeGrafter"/>
</dbReference>
<organism evidence="12 13">
    <name type="scientific">Tagetes erecta</name>
    <name type="common">African marigold</name>
    <dbReference type="NCBI Taxonomy" id="13708"/>
    <lineage>
        <taxon>Eukaryota</taxon>
        <taxon>Viridiplantae</taxon>
        <taxon>Streptophyta</taxon>
        <taxon>Embryophyta</taxon>
        <taxon>Tracheophyta</taxon>
        <taxon>Spermatophyta</taxon>
        <taxon>Magnoliopsida</taxon>
        <taxon>eudicotyledons</taxon>
        <taxon>Gunneridae</taxon>
        <taxon>Pentapetalae</taxon>
        <taxon>asterids</taxon>
        <taxon>campanulids</taxon>
        <taxon>Asterales</taxon>
        <taxon>Asteraceae</taxon>
        <taxon>Asteroideae</taxon>
        <taxon>Heliantheae alliance</taxon>
        <taxon>Tageteae</taxon>
        <taxon>Tagetes</taxon>
    </lineage>
</organism>
<evidence type="ECO:0000256" key="2">
    <source>
        <dbReference type="ARBA" id="ARBA00022448"/>
    </source>
</evidence>
<comment type="caution">
    <text evidence="12">The sequence shown here is derived from an EMBL/GenBank/DDBJ whole genome shotgun (WGS) entry which is preliminary data.</text>
</comment>
<evidence type="ECO:0000259" key="11">
    <source>
        <dbReference type="PROSITE" id="PS50222"/>
    </source>
</evidence>
<dbReference type="Pfam" id="PF13499">
    <property type="entry name" value="EF-hand_7"/>
    <property type="match status" value="1"/>
</dbReference>
<evidence type="ECO:0000256" key="8">
    <source>
        <dbReference type="ARBA" id="ARBA00023136"/>
    </source>
</evidence>
<dbReference type="InterPro" id="IPR002048">
    <property type="entry name" value="EF_hand_dom"/>
</dbReference>
<dbReference type="GO" id="GO:0015369">
    <property type="term" value="F:calcium:proton antiporter activity"/>
    <property type="evidence" value="ECO:0007669"/>
    <property type="project" value="TreeGrafter"/>
</dbReference>
<feature type="transmembrane region" description="Helical" evidence="9">
    <location>
        <begin position="579"/>
        <end position="597"/>
    </location>
</feature>
<reference evidence="12" key="1">
    <citation type="journal article" date="2023" name="bioRxiv">
        <title>Improved chromosome-level genome assembly for marigold (Tagetes erecta).</title>
        <authorList>
            <person name="Jiang F."/>
            <person name="Yuan L."/>
            <person name="Wang S."/>
            <person name="Wang H."/>
            <person name="Xu D."/>
            <person name="Wang A."/>
            <person name="Fan W."/>
        </authorList>
    </citation>
    <scope>NUCLEOTIDE SEQUENCE</scope>
    <source>
        <strain evidence="12">WSJ</strain>
        <tissue evidence="12">Leaf</tissue>
    </source>
</reference>
<evidence type="ECO:0000256" key="1">
    <source>
        <dbReference type="ARBA" id="ARBA00004127"/>
    </source>
</evidence>
<dbReference type="InterPro" id="IPR004713">
    <property type="entry name" value="CaH_exchang"/>
</dbReference>
<keyword evidence="5" id="KW-0106">Calcium</keyword>
<evidence type="ECO:0000256" key="3">
    <source>
        <dbReference type="ARBA" id="ARBA00022449"/>
    </source>
</evidence>
<evidence type="ECO:0000313" key="13">
    <source>
        <dbReference type="Proteomes" id="UP001229421"/>
    </source>
</evidence>
<feature type="chain" id="PRO_5042178130" description="EF-hand domain-containing protein" evidence="10">
    <location>
        <begin position="26"/>
        <end position="656"/>
    </location>
</feature>
<feature type="transmembrane region" description="Helical" evidence="9">
    <location>
        <begin position="537"/>
        <end position="558"/>
    </location>
</feature>
<dbReference type="PROSITE" id="PS50222">
    <property type="entry name" value="EF_HAND_2"/>
    <property type="match status" value="2"/>
</dbReference>
<feature type="transmembrane region" description="Helical" evidence="9">
    <location>
        <begin position="210"/>
        <end position="232"/>
    </location>
</feature>
<feature type="transmembrane region" description="Helical" evidence="9">
    <location>
        <begin position="603"/>
        <end position="623"/>
    </location>
</feature>
<dbReference type="GO" id="GO:0016020">
    <property type="term" value="C:membrane"/>
    <property type="evidence" value="ECO:0007669"/>
    <property type="project" value="InterPro"/>
</dbReference>
<gene>
    <name evidence="12" type="ORF">QVD17_27224</name>
</gene>
<evidence type="ECO:0000313" key="12">
    <source>
        <dbReference type="EMBL" id="KAK1418085.1"/>
    </source>
</evidence>
<dbReference type="EMBL" id="JAUHHV010000007">
    <property type="protein sequence ID" value="KAK1418085.1"/>
    <property type="molecule type" value="Genomic_DNA"/>
</dbReference>
<dbReference type="InterPro" id="IPR004837">
    <property type="entry name" value="NaCa_Exmemb"/>
</dbReference>
<keyword evidence="2" id="KW-0813">Transport</keyword>
<dbReference type="GO" id="GO:0012505">
    <property type="term" value="C:endomembrane system"/>
    <property type="evidence" value="ECO:0007669"/>
    <property type="project" value="UniProtKB-SubCell"/>
</dbReference>
<comment type="subcellular location">
    <subcellularLocation>
        <location evidence="1">Endomembrane system</location>
        <topology evidence="1">Multi-pass membrane protein</topology>
    </subcellularLocation>
</comment>
<dbReference type="Proteomes" id="UP001229421">
    <property type="component" value="Unassembled WGS sequence"/>
</dbReference>
<name>A0AAD8K820_TARER</name>
<dbReference type="InterPro" id="IPR018247">
    <property type="entry name" value="EF_Hand_1_Ca_BS"/>
</dbReference>
<evidence type="ECO:0000256" key="4">
    <source>
        <dbReference type="ARBA" id="ARBA00022692"/>
    </source>
</evidence>
<dbReference type="AlphaFoldDB" id="A0AAD8K820"/>
<feature type="transmembrane region" description="Helical" evidence="9">
    <location>
        <begin position="146"/>
        <end position="171"/>
    </location>
</feature>
<keyword evidence="13" id="KW-1185">Reference proteome</keyword>
<dbReference type="GO" id="GO:0005509">
    <property type="term" value="F:calcium ion binding"/>
    <property type="evidence" value="ECO:0007669"/>
    <property type="project" value="InterPro"/>
</dbReference>
<feature type="domain" description="EF-hand" evidence="11">
    <location>
        <begin position="390"/>
        <end position="425"/>
    </location>
</feature>
<evidence type="ECO:0000256" key="9">
    <source>
        <dbReference type="SAM" id="Phobius"/>
    </source>
</evidence>
<dbReference type="SUPFAM" id="SSF47473">
    <property type="entry name" value="EF-hand"/>
    <property type="match status" value="1"/>
</dbReference>
<protein>
    <recommendedName>
        <fullName evidence="11">EF-hand domain-containing protein</fullName>
    </recommendedName>
</protein>
<evidence type="ECO:0000256" key="10">
    <source>
        <dbReference type="SAM" id="SignalP"/>
    </source>
</evidence>
<dbReference type="CDD" id="cd00051">
    <property type="entry name" value="EFh"/>
    <property type="match status" value="1"/>
</dbReference>
<evidence type="ECO:0000256" key="5">
    <source>
        <dbReference type="ARBA" id="ARBA00022837"/>
    </source>
</evidence>
<keyword evidence="4 9" id="KW-0812">Transmembrane</keyword>
<accession>A0AAD8K820</accession>
<keyword evidence="6 9" id="KW-1133">Transmembrane helix</keyword>
<sequence length="656" mass="74279">MNKMVSRIVCFSAILFCLLLCNVTGRSLHYERVSDGVNNGANNSEGCMLLLPDLTGGSSGSKEQCEQMYGFLPCSSNLPGHLFLIVVYEYLLYHGESYAGGDGRIFGVLGNNFFGASVFQLLDSLPDSLILIASGLSSSKEKAQDYVVTGAGLLAGSSILLLTLLWGVCFICGRTKFYAKPGSKLKNKVIQLLTGSGVVTDAETSYHAKVMFFSLVPFLVILLPSVFGLSYASHGYKIVVLVSLCVSVICLFGYFFYQLFDERIQKRRLEYAEVERKVELHVPFYEVQALMLDREKHLMLRQKEMEKAMRFPEANSSKTMTREDFFVMFQDWLDVTRQLMDDPYSLDKSGTEYNQVAKLLLEDKNKLIELISLMVDRASGETLIKEGGTRDERAIDRFFERIDTNHDGLITKHELKNFIMEVNYEEILMDDEIAEIIMRHLDIDGNGNIDKQEFKSGVTKWLKEMDRVASRNQKKLSQDNKRKITDSYQRAEAKAKENEKLKAIILLIVGIFMLTVLAEPLVESVRKFSESIKIESFYISFILVPFATNARTAIAAIRAASQKRHQTTSLTFSEIYHKVFMNNILGFCVLVSVIYFRGLTWHFSAEILVVIIVCVIMGLLASFRSKFPNWTLLIAFPLYPLSLVVVYFVDGTFRST</sequence>
<proteinExistence type="predicted"/>
<feature type="transmembrane region" description="Helical" evidence="9">
    <location>
        <begin position="238"/>
        <end position="260"/>
    </location>
</feature>
<dbReference type="PANTHER" id="PTHR31503:SF98">
    <property type="entry name" value="SODIUM_CALCIUM EXCHANGER MEMBRANE REGION, CALCIUM BINDING PROTEIN 2-RELATED"/>
    <property type="match status" value="1"/>
</dbReference>
<dbReference type="SMART" id="SM00054">
    <property type="entry name" value="EFh"/>
    <property type="match status" value="2"/>
</dbReference>
<keyword evidence="10" id="KW-0732">Signal</keyword>
<keyword evidence="8 9" id="KW-0472">Membrane</keyword>
<dbReference type="Gene3D" id="1.10.238.10">
    <property type="entry name" value="EF-hand"/>
    <property type="match status" value="1"/>
</dbReference>
<feature type="transmembrane region" description="Helical" evidence="9">
    <location>
        <begin position="503"/>
        <end position="522"/>
    </location>
</feature>
<dbReference type="PROSITE" id="PS00018">
    <property type="entry name" value="EF_HAND_1"/>
    <property type="match status" value="2"/>
</dbReference>
<dbReference type="PANTHER" id="PTHR31503">
    <property type="entry name" value="VACUOLAR CALCIUM ION TRANSPORTER"/>
    <property type="match status" value="1"/>
</dbReference>
<keyword evidence="3" id="KW-0050">Antiport</keyword>
<feature type="signal peptide" evidence="10">
    <location>
        <begin position="1"/>
        <end position="25"/>
    </location>
</feature>
<feature type="domain" description="EF-hand" evidence="11">
    <location>
        <begin position="429"/>
        <end position="464"/>
    </location>
</feature>
<dbReference type="InterPro" id="IPR011992">
    <property type="entry name" value="EF-hand-dom_pair"/>
</dbReference>